<reference evidence="1 2" key="1">
    <citation type="journal article" date="2012" name="J. Bacteriol.">
        <title>Genome Sequence of the Halotolerant Bacterium Imtechella halotolerans K1T.</title>
        <authorList>
            <person name="Kumar S."/>
            <person name="Vikram S."/>
            <person name="Subramanian S."/>
            <person name="Raghava G.P."/>
            <person name="Pinnaka A.K."/>
        </authorList>
    </citation>
    <scope>NUCLEOTIDE SEQUENCE [LARGE SCALE GENOMIC DNA]</scope>
    <source>
        <strain evidence="1 2">K1</strain>
    </source>
</reference>
<evidence type="ECO:0000313" key="2">
    <source>
        <dbReference type="Proteomes" id="UP000005938"/>
    </source>
</evidence>
<dbReference type="PATRIC" id="fig|946077.3.peg.975"/>
<dbReference type="RefSeq" id="WP_008237975.1">
    <property type="nucleotide sequence ID" value="NZ_AJJU01000004.1"/>
</dbReference>
<evidence type="ECO:0008006" key="3">
    <source>
        <dbReference type="Google" id="ProtNLM"/>
    </source>
</evidence>
<accession>I0WGI9</accession>
<proteinExistence type="predicted"/>
<dbReference type="eggNOG" id="ENOG502Z8J2">
    <property type="taxonomic scope" value="Bacteria"/>
</dbReference>
<evidence type="ECO:0000313" key="1">
    <source>
        <dbReference type="EMBL" id="EID75505.1"/>
    </source>
</evidence>
<dbReference type="Proteomes" id="UP000005938">
    <property type="component" value="Unassembled WGS sequence"/>
</dbReference>
<protein>
    <recommendedName>
        <fullName evidence="3">Conjugal transfer protein</fullName>
    </recommendedName>
</protein>
<dbReference type="EMBL" id="AJJU01000004">
    <property type="protein sequence ID" value="EID75505.1"/>
    <property type="molecule type" value="Genomic_DNA"/>
</dbReference>
<gene>
    <name evidence="1" type="ORF">W5A_04803</name>
</gene>
<dbReference type="AlphaFoldDB" id="I0WGI9"/>
<organism evidence="1 2">
    <name type="scientific">Imtechella halotolerans K1</name>
    <dbReference type="NCBI Taxonomy" id="946077"/>
    <lineage>
        <taxon>Bacteria</taxon>
        <taxon>Pseudomonadati</taxon>
        <taxon>Bacteroidota</taxon>
        <taxon>Flavobacteriia</taxon>
        <taxon>Flavobacteriales</taxon>
        <taxon>Flavobacteriaceae</taxon>
        <taxon>Imtechella</taxon>
    </lineage>
</organism>
<sequence length="195" mass="22438">MNPIKKLNISVVVMILVILLPTSSMGQGMPVYDNTNFISLAKQLVESAKQTSQLLKTVEFLKEQKDHIEQVSTTVRQLNAVKKLVKNNQQLLNMVNRDVKSIINSPYITYEEIPQVITSFEDILVYAMESISYVDKILTSHFLKMTDAERATLLKVHESQSDELLVEVSLKTKRYKEVISFRKMQEKINSRITQF</sequence>
<name>I0WGI9_9FLAO</name>
<keyword evidence="2" id="KW-1185">Reference proteome</keyword>
<comment type="caution">
    <text evidence="1">The sequence shown here is derived from an EMBL/GenBank/DDBJ whole genome shotgun (WGS) entry which is preliminary data.</text>
</comment>
<dbReference type="STRING" id="946077.W5A_04803"/>